<keyword evidence="1" id="KW-0472">Membrane</keyword>
<name>A0A370HEI6_9NOCA</name>
<accession>A0A370HEI6</accession>
<dbReference type="Proteomes" id="UP000255355">
    <property type="component" value="Unassembled WGS sequence"/>
</dbReference>
<dbReference type="AlphaFoldDB" id="A0A370HEI6"/>
<comment type="caution">
    <text evidence="2">The sequence shown here is derived from an EMBL/GenBank/DDBJ whole genome shotgun (WGS) entry which is preliminary data.</text>
</comment>
<evidence type="ECO:0000256" key="1">
    <source>
        <dbReference type="SAM" id="Phobius"/>
    </source>
</evidence>
<reference evidence="2 3" key="1">
    <citation type="submission" date="2018-07" db="EMBL/GenBank/DDBJ databases">
        <title>Genomic Encyclopedia of Type Strains, Phase IV (KMG-IV): sequencing the most valuable type-strain genomes for metagenomic binning, comparative biology and taxonomic classification.</title>
        <authorList>
            <person name="Goeker M."/>
        </authorList>
    </citation>
    <scope>NUCLEOTIDE SEQUENCE [LARGE SCALE GENOMIC DNA]</scope>
    <source>
        <strain evidence="2 3">DSM 44952</strain>
    </source>
</reference>
<feature type="transmembrane region" description="Helical" evidence="1">
    <location>
        <begin position="61"/>
        <end position="83"/>
    </location>
</feature>
<gene>
    <name evidence="2" type="ORF">DFR68_10138</name>
</gene>
<evidence type="ECO:0000313" key="2">
    <source>
        <dbReference type="EMBL" id="RDI55206.1"/>
    </source>
</evidence>
<keyword evidence="1" id="KW-1133">Transmembrane helix</keyword>
<keyword evidence="3" id="KW-1185">Reference proteome</keyword>
<dbReference type="EMBL" id="QQAZ01000001">
    <property type="protein sequence ID" value="RDI55206.1"/>
    <property type="molecule type" value="Genomic_DNA"/>
</dbReference>
<sequence>MPKTFERGPTVYCVGGHRRFRSRDQCHCGTRAVVPRRVVGRLRRGPADPCDRWLVYFTASWGVLVTGVVGVAGVAGAIASAWITQYFANTRFRLERLDARYQAQREAIAEVVAVAARIVANSRVVTTSALSRTDEDGVALAVDGLQHDRVAMSLVVARAKLTVSDADVLNCLAAVDDGAGDATHSALTFVEDRRRGSGIDGRVALHTANDLHKHSNELVMTARARLSVSEHAD</sequence>
<protein>
    <submittedName>
        <fullName evidence="2">Uncharacterized protein</fullName>
    </submittedName>
</protein>
<keyword evidence="1" id="KW-0812">Transmembrane</keyword>
<evidence type="ECO:0000313" key="3">
    <source>
        <dbReference type="Proteomes" id="UP000255355"/>
    </source>
</evidence>
<proteinExistence type="predicted"/>
<organism evidence="2 3">
    <name type="scientific">Nocardia mexicana</name>
    <dbReference type="NCBI Taxonomy" id="279262"/>
    <lineage>
        <taxon>Bacteria</taxon>
        <taxon>Bacillati</taxon>
        <taxon>Actinomycetota</taxon>
        <taxon>Actinomycetes</taxon>
        <taxon>Mycobacteriales</taxon>
        <taxon>Nocardiaceae</taxon>
        <taxon>Nocardia</taxon>
    </lineage>
</organism>